<evidence type="ECO:0000313" key="1">
    <source>
        <dbReference type="EMBL" id="GGK70265.1"/>
    </source>
</evidence>
<evidence type="ECO:0008006" key="3">
    <source>
        <dbReference type="Google" id="ProtNLM"/>
    </source>
</evidence>
<organism evidence="1 2">
    <name type="scientific">Mangrovihabitans endophyticus</name>
    <dbReference type="NCBI Taxonomy" id="1751298"/>
    <lineage>
        <taxon>Bacteria</taxon>
        <taxon>Bacillati</taxon>
        <taxon>Actinomycetota</taxon>
        <taxon>Actinomycetes</taxon>
        <taxon>Micromonosporales</taxon>
        <taxon>Micromonosporaceae</taxon>
        <taxon>Mangrovihabitans</taxon>
    </lineage>
</organism>
<gene>
    <name evidence="1" type="ORF">GCM10012284_00130</name>
</gene>
<sequence>MLSDLAGIAAARADLDRRELDLIDRARRAGATWGEIAAVLGLTSRQAAEQRRGRLAASTARAAATRRRDADRRHGLTELRSAVGRLDARITADSRWDRRFVRAALTRATVAAAVQAPPGAMFALVAQAMTDIAGSSVWRLPAPLAAALADVRDRLRDASPPPAS</sequence>
<keyword evidence="2" id="KW-1185">Reference proteome</keyword>
<dbReference type="EMBL" id="BMMX01000001">
    <property type="protein sequence ID" value="GGK70265.1"/>
    <property type="molecule type" value="Genomic_DNA"/>
</dbReference>
<proteinExistence type="predicted"/>
<protein>
    <recommendedName>
        <fullName evidence="3">Homeodomain-like domain-containing protein</fullName>
    </recommendedName>
</protein>
<accession>A0A8J3BU72</accession>
<name>A0A8J3BU72_9ACTN</name>
<dbReference type="AlphaFoldDB" id="A0A8J3BU72"/>
<evidence type="ECO:0000313" key="2">
    <source>
        <dbReference type="Proteomes" id="UP000656042"/>
    </source>
</evidence>
<reference evidence="1" key="1">
    <citation type="journal article" date="2014" name="Int. J. Syst. Evol. Microbiol.">
        <title>Complete genome sequence of Corynebacterium casei LMG S-19264T (=DSM 44701T), isolated from a smear-ripened cheese.</title>
        <authorList>
            <consortium name="US DOE Joint Genome Institute (JGI-PGF)"/>
            <person name="Walter F."/>
            <person name="Albersmeier A."/>
            <person name="Kalinowski J."/>
            <person name="Ruckert C."/>
        </authorList>
    </citation>
    <scope>NUCLEOTIDE SEQUENCE</scope>
    <source>
        <strain evidence="1">CGMCC 4.7299</strain>
    </source>
</reference>
<reference evidence="1" key="2">
    <citation type="submission" date="2020-09" db="EMBL/GenBank/DDBJ databases">
        <authorList>
            <person name="Sun Q."/>
            <person name="Zhou Y."/>
        </authorList>
    </citation>
    <scope>NUCLEOTIDE SEQUENCE</scope>
    <source>
        <strain evidence="1">CGMCC 4.7299</strain>
    </source>
</reference>
<comment type="caution">
    <text evidence="1">The sequence shown here is derived from an EMBL/GenBank/DDBJ whole genome shotgun (WGS) entry which is preliminary data.</text>
</comment>
<dbReference type="Proteomes" id="UP000656042">
    <property type="component" value="Unassembled WGS sequence"/>
</dbReference>